<evidence type="ECO:0000313" key="3">
    <source>
        <dbReference type="Proteomes" id="UP000271162"/>
    </source>
</evidence>
<keyword evidence="1" id="KW-0472">Membrane</keyword>
<dbReference type="WBParaSite" id="NBR_0000994701-mRNA-1">
    <property type="protein sequence ID" value="NBR_0000994701-mRNA-1"/>
    <property type="gene ID" value="NBR_0000994701"/>
</dbReference>
<accession>A0A0N4Y2J6</accession>
<evidence type="ECO:0000313" key="2">
    <source>
        <dbReference type="EMBL" id="VDL73537.1"/>
    </source>
</evidence>
<feature type="transmembrane region" description="Helical" evidence="1">
    <location>
        <begin position="40"/>
        <end position="59"/>
    </location>
</feature>
<organism evidence="4">
    <name type="scientific">Nippostrongylus brasiliensis</name>
    <name type="common">Rat hookworm</name>
    <dbReference type="NCBI Taxonomy" id="27835"/>
    <lineage>
        <taxon>Eukaryota</taxon>
        <taxon>Metazoa</taxon>
        <taxon>Ecdysozoa</taxon>
        <taxon>Nematoda</taxon>
        <taxon>Chromadorea</taxon>
        <taxon>Rhabditida</taxon>
        <taxon>Rhabditina</taxon>
        <taxon>Rhabditomorpha</taxon>
        <taxon>Strongyloidea</taxon>
        <taxon>Heligmosomidae</taxon>
        <taxon>Nippostrongylus</taxon>
    </lineage>
</organism>
<keyword evidence="1" id="KW-0812">Transmembrane</keyword>
<reference evidence="2 3" key="2">
    <citation type="submission" date="2018-11" db="EMBL/GenBank/DDBJ databases">
        <authorList>
            <consortium name="Pathogen Informatics"/>
        </authorList>
    </citation>
    <scope>NUCLEOTIDE SEQUENCE [LARGE SCALE GENOMIC DNA]</scope>
</reference>
<dbReference type="EMBL" id="UYSL01020227">
    <property type="protein sequence ID" value="VDL73537.1"/>
    <property type="molecule type" value="Genomic_DNA"/>
</dbReference>
<evidence type="ECO:0000256" key="1">
    <source>
        <dbReference type="SAM" id="Phobius"/>
    </source>
</evidence>
<evidence type="ECO:0000313" key="4">
    <source>
        <dbReference type="WBParaSite" id="NBR_0000994701-mRNA-1"/>
    </source>
</evidence>
<dbReference type="AlphaFoldDB" id="A0A0N4Y2J6"/>
<keyword evidence="1" id="KW-1133">Transmembrane helix</keyword>
<sequence length="227" mass="26136">MSLCPFDNVTDTADSLVSSCCVDYQTSVNIFYRSVQGMHVITSILGVYFSLHYIVLYSSSHFLPQNTKSFQASVDDPCSVRNTVAFCSPFRYSFAFCVLVLLLNQYFMIIDRLLDNFWPSYKSRFDVSKHFKATMHRDALRFMRLTAITQAVIITLYPVLVLAVRFSAHKTPRTLNKTLASFVYVSHFQSSKVLVRYWEGSIEQLNFSGNVLFIYSDMRLTHVTRSL</sequence>
<keyword evidence="3" id="KW-1185">Reference proteome</keyword>
<proteinExistence type="predicted"/>
<dbReference type="Proteomes" id="UP000271162">
    <property type="component" value="Unassembled WGS sequence"/>
</dbReference>
<feature type="transmembrane region" description="Helical" evidence="1">
    <location>
        <begin position="145"/>
        <end position="168"/>
    </location>
</feature>
<reference evidence="4" key="1">
    <citation type="submission" date="2017-02" db="UniProtKB">
        <authorList>
            <consortium name="WormBaseParasite"/>
        </authorList>
    </citation>
    <scope>IDENTIFICATION</scope>
</reference>
<gene>
    <name evidence="2" type="ORF">NBR_LOCUS9948</name>
</gene>
<feature type="transmembrane region" description="Helical" evidence="1">
    <location>
        <begin position="92"/>
        <end position="114"/>
    </location>
</feature>
<name>A0A0N4Y2J6_NIPBR</name>
<protein>
    <submittedName>
        <fullName evidence="4">G protein-coupled receptor</fullName>
    </submittedName>
</protein>